<protein>
    <submittedName>
        <fullName evidence="2">Uncharacterized protein</fullName>
    </submittedName>
</protein>
<keyword evidence="3" id="KW-1185">Reference proteome</keyword>
<dbReference type="Proteomes" id="UP001500620">
    <property type="component" value="Unassembled WGS sequence"/>
</dbReference>
<sequence>MARPVRPAVVTAGRNDRTVRRRPPIKPQLPGPVAQRTRINVPVRNCRPSQQQHQRPTRYINHADQVTDRHPTTGPVGHRQPLPPLQPFAVDAVRRIGHGTRNDHDVGRHIELSRRLRNPVRIDSTISRRLDEPHIIPQPPQPRPATTNRNSTRGGSRPGRDTAGAVYPVGTCPQDPNRYRGRA</sequence>
<feature type="compositionally biased region" description="Polar residues" evidence="1">
    <location>
        <begin position="145"/>
        <end position="154"/>
    </location>
</feature>
<proteinExistence type="predicted"/>
<organism evidence="2 3">
    <name type="scientific">Dactylosporangium darangshiense</name>
    <dbReference type="NCBI Taxonomy" id="579108"/>
    <lineage>
        <taxon>Bacteria</taxon>
        <taxon>Bacillati</taxon>
        <taxon>Actinomycetota</taxon>
        <taxon>Actinomycetes</taxon>
        <taxon>Micromonosporales</taxon>
        <taxon>Micromonosporaceae</taxon>
        <taxon>Dactylosporangium</taxon>
    </lineage>
</organism>
<name>A0ABP8DWK5_9ACTN</name>
<evidence type="ECO:0000313" key="2">
    <source>
        <dbReference type="EMBL" id="GAA4264084.1"/>
    </source>
</evidence>
<comment type="caution">
    <text evidence="2">The sequence shown here is derived from an EMBL/GenBank/DDBJ whole genome shotgun (WGS) entry which is preliminary data.</text>
</comment>
<feature type="region of interest" description="Disordered" evidence="1">
    <location>
        <begin position="123"/>
        <end position="183"/>
    </location>
</feature>
<evidence type="ECO:0000256" key="1">
    <source>
        <dbReference type="SAM" id="MobiDB-lite"/>
    </source>
</evidence>
<reference evidence="3" key="1">
    <citation type="journal article" date="2019" name="Int. J. Syst. Evol. Microbiol.">
        <title>The Global Catalogue of Microorganisms (GCM) 10K type strain sequencing project: providing services to taxonomists for standard genome sequencing and annotation.</title>
        <authorList>
            <consortium name="The Broad Institute Genomics Platform"/>
            <consortium name="The Broad Institute Genome Sequencing Center for Infectious Disease"/>
            <person name="Wu L."/>
            <person name="Ma J."/>
        </authorList>
    </citation>
    <scope>NUCLEOTIDE SEQUENCE [LARGE SCALE GENOMIC DNA]</scope>
    <source>
        <strain evidence="3">JCM 17441</strain>
    </source>
</reference>
<gene>
    <name evidence="2" type="ORF">GCM10022255_114470</name>
</gene>
<accession>A0ABP8DWK5</accession>
<dbReference type="EMBL" id="BAABAT010000094">
    <property type="protein sequence ID" value="GAA4264084.1"/>
    <property type="molecule type" value="Genomic_DNA"/>
</dbReference>
<evidence type="ECO:0000313" key="3">
    <source>
        <dbReference type="Proteomes" id="UP001500620"/>
    </source>
</evidence>